<comment type="subcellular location">
    <subcellularLocation>
        <location evidence="1">Secreted</location>
    </subcellularLocation>
</comment>
<dbReference type="AlphaFoldDB" id="A0A3A1WJK2"/>
<name>A0A3A1WJK2_9HYPH</name>
<dbReference type="GO" id="GO:0005509">
    <property type="term" value="F:calcium ion binding"/>
    <property type="evidence" value="ECO:0007669"/>
    <property type="project" value="InterPro"/>
</dbReference>
<evidence type="ECO:0000313" key="4">
    <source>
        <dbReference type="Proteomes" id="UP000265750"/>
    </source>
</evidence>
<comment type="caution">
    <text evidence="3">The sequence shown here is derived from an EMBL/GenBank/DDBJ whole genome shotgun (WGS) entry which is preliminary data.</text>
</comment>
<dbReference type="InterPro" id="IPR011049">
    <property type="entry name" value="Serralysin-like_metalloprot_C"/>
</dbReference>
<dbReference type="GO" id="GO:0005576">
    <property type="term" value="C:extracellular region"/>
    <property type="evidence" value="ECO:0007669"/>
    <property type="project" value="UniProtKB-SubCell"/>
</dbReference>
<accession>A0A3A1WJK2</accession>
<evidence type="ECO:0000313" key="3">
    <source>
        <dbReference type="EMBL" id="RIX99204.1"/>
    </source>
</evidence>
<dbReference type="EMBL" id="QYRN01000008">
    <property type="protein sequence ID" value="RIX99204.1"/>
    <property type="molecule type" value="Genomic_DNA"/>
</dbReference>
<dbReference type="PANTHER" id="PTHR38340">
    <property type="entry name" value="S-LAYER PROTEIN"/>
    <property type="match status" value="1"/>
</dbReference>
<dbReference type="PRINTS" id="PR00313">
    <property type="entry name" value="CABNDNGRPT"/>
</dbReference>
<dbReference type="InterPro" id="IPR018511">
    <property type="entry name" value="Hemolysin-typ_Ca-bd_CS"/>
</dbReference>
<sequence length="504" mass="50904">MAIDITGTNGDDVLNDAPANPAASVNVTGLAGFDTIYGSTNADTLFGNAGDDEIYGNGGSDTIYGGQGNDYLEIDGIAGSTTESELAIRAKVVGGQGLDTIVIAPGFVGQVTVYGGSESADAQDQGDNITVNLGTNSYAEIYSNGGNDFVELGGSVREIAGELSSRFYVHAGQGNDQVYGFAGSDSTIYGGVGADIVDVGALNAITVYGGNGNTDAVDGNDQIFVSIGTDDFVADDFVPTALITGNGGNDSITLVSTSEMGVQASIYGGQGTDFISAGNLASNSYVAGGVGSDVISAFVVGENVSIVGGNGTTDPTDGTDVIFVGVGEDASAQVFGNGGDDFLFVYGSGSSTVYGGAGDDTLVVSNQNGDNNFFPESVVLYGGQGSDLFQINGRQDDRDIAPIVRIADFNFDEDKIAGDQVNDLVAISGRANNFQDILNLSAGTLSNDNAAIVTVSSGALAGTYLVYDSSSGEQVVNITGYTGTADADVFTDPVGLPGTAELLV</sequence>
<organism evidence="3 4">
    <name type="scientific">Aureimonas flava</name>
    <dbReference type="NCBI Taxonomy" id="2320271"/>
    <lineage>
        <taxon>Bacteria</taxon>
        <taxon>Pseudomonadati</taxon>
        <taxon>Pseudomonadota</taxon>
        <taxon>Alphaproteobacteria</taxon>
        <taxon>Hyphomicrobiales</taxon>
        <taxon>Aurantimonadaceae</taxon>
        <taxon>Aureimonas</taxon>
    </lineage>
</organism>
<dbReference type="Proteomes" id="UP000265750">
    <property type="component" value="Unassembled WGS sequence"/>
</dbReference>
<proteinExistence type="predicted"/>
<protein>
    <submittedName>
        <fullName evidence="3">Calcium-binding protein</fullName>
    </submittedName>
</protein>
<dbReference type="Pfam" id="PF00353">
    <property type="entry name" value="HemolysinCabind"/>
    <property type="match status" value="4"/>
</dbReference>
<dbReference type="SUPFAM" id="SSF51120">
    <property type="entry name" value="beta-Roll"/>
    <property type="match status" value="3"/>
</dbReference>
<dbReference type="InterPro" id="IPR050557">
    <property type="entry name" value="RTX_toxin/Mannuronan_C5-epim"/>
</dbReference>
<keyword evidence="4" id="KW-1185">Reference proteome</keyword>
<evidence type="ECO:0000256" key="2">
    <source>
        <dbReference type="ARBA" id="ARBA00022525"/>
    </source>
</evidence>
<dbReference type="Gene3D" id="2.150.10.10">
    <property type="entry name" value="Serralysin-like metalloprotease, C-terminal"/>
    <property type="match status" value="2"/>
</dbReference>
<dbReference type="PANTHER" id="PTHR38340:SF1">
    <property type="entry name" value="S-LAYER PROTEIN"/>
    <property type="match status" value="1"/>
</dbReference>
<reference evidence="4" key="1">
    <citation type="submission" date="2018-09" db="EMBL/GenBank/DDBJ databases">
        <authorList>
            <person name="Tuo L."/>
        </authorList>
    </citation>
    <scope>NUCLEOTIDE SEQUENCE [LARGE SCALE GENOMIC DNA]</scope>
    <source>
        <strain evidence="4">M2BS4Y-1</strain>
    </source>
</reference>
<gene>
    <name evidence="3" type="ORF">D3218_15660</name>
</gene>
<keyword evidence="2" id="KW-0964">Secreted</keyword>
<dbReference type="PROSITE" id="PS00330">
    <property type="entry name" value="HEMOLYSIN_CALCIUM"/>
    <property type="match status" value="1"/>
</dbReference>
<evidence type="ECO:0000256" key="1">
    <source>
        <dbReference type="ARBA" id="ARBA00004613"/>
    </source>
</evidence>
<dbReference type="InterPro" id="IPR001343">
    <property type="entry name" value="Hemolysn_Ca-bd"/>
</dbReference>